<evidence type="ECO:0000313" key="1">
    <source>
        <dbReference type="EMBL" id="KAG2499719.1"/>
    </source>
</evidence>
<dbReference type="AlphaFoldDB" id="A0A836C5D2"/>
<accession>A0A836C5D2</accession>
<sequence>MGADTRPALDGLIGTWHSVNEALPCVTLDFTAAGGMLVRVHQIFCDSPITEAFAFTILGVACVSDSAGEDDTGAAGNSTVALVARYSLYKVIAHDIDTPSILECLLFNRTREGILTFFGGGYYSCPRFTAQRRIEGVQDTGSYKISTGSVAAVQDVAHSCSSVVAAPGPATANPLPAAESAVPFVEDFSGGLQPGLWDADATTADRFFYRRRNDSATPGDEEAVVGVLAMQAYLQTPPMVVVAAAAAGGVAVLRLDKLVLPIYVGMNPLQVFGVPLLNVVYSTDNGRNWASLFRFRYNEWTQDAWTWASSCAANNEQCQRATAGSVKTALKLQGGIDIVTLRIEVLCEAGKRDSTFRTKDAFVMDGLSLSGVTYIGTTDAEPGDDFLVAYEPAYSDENYVFAALGSTGFEQGFDSLLWLAPQSWTTSGDVWGGNVRPFRGGRVAVAGEELWSGGDIELYSSFLFASPGASVSAYITLAELGRPGLDCLGTAEDGRP</sequence>
<reference evidence="1" key="1">
    <citation type="journal article" date="2020" name="bioRxiv">
        <title>Comparative genomics of Chlamydomonas.</title>
        <authorList>
            <person name="Craig R.J."/>
            <person name="Hasan A.R."/>
            <person name="Ness R.W."/>
            <person name="Keightley P.D."/>
        </authorList>
    </citation>
    <scope>NUCLEOTIDE SEQUENCE</scope>
    <source>
        <strain evidence="1">CCAP 11/70</strain>
    </source>
</reference>
<proteinExistence type="predicted"/>
<name>A0A836C5D2_9CHLO</name>
<dbReference type="EMBL" id="JAEHOE010000006">
    <property type="protein sequence ID" value="KAG2499719.1"/>
    <property type="molecule type" value="Genomic_DNA"/>
</dbReference>
<organism evidence="1 2">
    <name type="scientific">Edaphochlamys debaryana</name>
    <dbReference type="NCBI Taxonomy" id="47281"/>
    <lineage>
        <taxon>Eukaryota</taxon>
        <taxon>Viridiplantae</taxon>
        <taxon>Chlorophyta</taxon>
        <taxon>core chlorophytes</taxon>
        <taxon>Chlorophyceae</taxon>
        <taxon>CS clade</taxon>
        <taxon>Chlamydomonadales</taxon>
        <taxon>Chlamydomonadales incertae sedis</taxon>
        <taxon>Edaphochlamys</taxon>
    </lineage>
</organism>
<evidence type="ECO:0000313" key="2">
    <source>
        <dbReference type="Proteomes" id="UP000612055"/>
    </source>
</evidence>
<protein>
    <submittedName>
        <fullName evidence="1">Uncharacterized protein</fullName>
    </submittedName>
</protein>
<gene>
    <name evidence="1" type="ORF">HYH03_002653</name>
</gene>
<keyword evidence="2" id="KW-1185">Reference proteome</keyword>
<comment type="caution">
    <text evidence="1">The sequence shown here is derived from an EMBL/GenBank/DDBJ whole genome shotgun (WGS) entry which is preliminary data.</text>
</comment>
<dbReference type="Proteomes" id="UP000612055">
    <property type="component" value="Unassembled WGS sequence"/>
</dbReference>